<evidence type="ECO:0000313" key="12">
    <source>
        <dbReference type="Proteomes" id="UP001152049"/>
    </source>
</evidence>
<dbReference type="GO" id="GO:0061630">
    <property type="term" value="F:ubiquitin protein ligase activity"/>
    <property type="evidence" value="ECO:0007669"/>
    <property type="project" value="UniProtKB-EC"/>
</dbReference>
<dbReference type="Pfam" id="PF01485">
    <property type="entry name" value="IBR"/>
    <property type="match status" value="1"/>
</dbReference>
<dbReference type="InterPro" id="IPR044066">
    <property type="entry name" value="TRIAD_supradom"/>
</dbReference>
<dbReference type="AlphaFoldDB" id="A0A9W8S765"/>
<dbReference type="OrthoDB" id="10009520at2759"/>
<protein>
    <recommendedName>
        <fullName evidence="2">RBR-type E3 ubiquitin transferase</fullName>
        <ecNumber evidence="2">2.3.2.31</ecNumber>
    </recommendedName>
</protein>
<evidence type="ECO:0000256" key="4">
    <source>
        <dbReference type="ARBA" id="ARBA00022723"/>
    </source>
</evidence>
<evidence type="ECO:0000256" key="5">
    <source>
        <dbReference type="ARBA" id="ARBA00022737"/>
    </source>
</evidence>
<dbReference type="InterPro" id="IPR002867">
    <property type="entry name" value="IBR_dom"/>
</dbReference>
<dbReference type="PANTHER" id="PTHR11685">
    <property type="entry name" value="RBR FAMILY RING FINGER AND IBR DOMAIN-CONTAINING"/>
    <property type="match status" value="1"/>
</dbReference>
<evidence type="ECO:0000256" key="7">
    <source>
        <dbReference type="ARBA" id="ARBA00022786"/>
    </source>
</evidence>
<gene>
    <name evidence="11" type="ORF">NW762_004108</name>
</gene>
<accession>A0A9W8S765</accession>
<dbReference type="Proteomes" id="UP001152049">
    <property type="component" value="Unassembled WGS sequence"/>
</dbReference>
<sequence length="342" mass="38019">MEPLGIDDASLMLAIQLQQEDLELWESSRKGKHKEGEIPDSELAFETYRQELESFQTLVSDQALSLSIARAVEADQGILSALAATDEQSSKDHEYALRLSDDPNARAPLESEPAEDNSKDLGEDGIFEQIRALYAPPPNQVYNDDTDTFDFIPHAESSQWAVARPMKECTGCLDQFPPLALTTCPCSHDYCRQCLVKLFLAAFKDESLFPPRCCQEAIPVESNRRFLSPELVGQYRAKKMEFETPDRTYCSKPSCSTFVPPPFVQDEVAHCPRCGHKTCSVCKGDSHSGICPSDIGSQQVLRMAEENHWQRCNSCGRVVELAHGCNHISESNSHPITSGLSS</sequence>
<evidence type="ECO:0000256" key="2">
    <source>
        <dbReference type="ARBA" id="ARBA00012251"/>
    </source>
</evidence>
<evidence type="ECO:0000313" key="11">
    <source>
        <dbReference type="EMBL" id="KAJ4266128.1"/>
    </source>
</evidence>
<dbReference type="GO" id="GO:0016567">
    <property type="term" value="P:protein ubiquitination"/>
    <property type="evidence" value="ECO:0007669"/>
    <property type="project" value="InterPro"/>
</dbReference>
<dbReference type="InterPro" id="IPR017907">
    <property type="entry name" value="Znf_RING_CS"/>
</dbReference>
<dbReference type="GO" id="GO:0008270">
    <property type="term" value="F:zinc ion binding"/>
    <property type="evidence" value="ECO:0007669"/>
    <property type="project" value="UniProtKB-KW"/>
</dbReference>
<keyword evidence="12" id="KW-1185">Reference proteome</keyword>
<evidence type="ECO:0000256" key="9">
    <source>
        <dbReference type="SAM" id="MobiDB-lite"/>
    </source>
</evidence>
<dbReference type="PROSITE" id="PS00518">
    <property type="entry name" value="ZF_RING_1"/>
    <property type="match status" value="1"/>
</dbReference>
<dbReference type="PROSITE" id="PS51873">
    <property type="entry name" value="TRIAD"/>
    <property type="match status" value="1"/>
</dbReference>
<dbReference type="CDD" id="cd20335">
    <property type="entry name" value="BRcat_RBR"/>
    <property type="match status" value="1"/>
</dbReference>
<evidence type="ECO:0000256" key="8">
    <source>
        <dbReference type="ARBA" id="ARBA00022833"/>
    </source>
</evidence>
<keyword evidence="5" id="KW-0677">Repeat</keyword>
<comment type="catalytic activity">
    <reaction evidence="1">
        <text>[E2 ubiquitin-conjugating enzyme]-S-ubiquitinyl-L-cysteine + [acceptor protein]-L-lysine = [E2 ubiquitin-conjugating enzyme]-L-cysteine + [acceptor protein]-N(6)-ubiquitinyl-L-lysine.</text>
        <dbReference type="EC" id="2.3.2.31"/>
    </reaction>
</comment>
<keyword evidence="6" id="KW-0863">Zinc-finger</keyword>
<keyword evidence="4" id="KW-0479">Metal-binding</keyword>
<evidence type="ECO:0000256" key="1">
    <source>
        <dbReference type="ARBA" id="ARBA00001798"/>
    </source>
</evidence>
<dbReference type="SUPFAM" id="SSF57850">
    <property type="entry name" value="RING/U-box"/>
    <property type="match status" value="1"/>
</dbReference>
<keyword evidence="8" id="KW-0862">Zinc</keyword>
<keyword evidence="3" id="KW-0808">Transferase</keyword>
<evidence type="ECO:0000256" key="3">
    <source>
        <dbReference type="ARBA" id="ARBA00022679"/>
    </source>
</evidence>
<dbReference type="Gene3D" id="3.30.40.10">
    <property type="entry name" value="Zinc/RING finger domain, C3HC4 (zinc finger)"/>
    <property type="match status" value="1"/>
</dbReference>
<dbReference type="InterPro" id="IPR013083">
    <property type="entry name" value="Znf_RING/FYVE/PHD"/>
</dbReference>
<evidence type="ECO:0000259" key="10">
    <source>
        <dbReference type="PROSITE" id="PS51873"/>
    </source>
</evidence>
<proteinExistence type="predicted"/>
<organism evidence="11 12">
    <name type="scientific">Fusarium torreyae</name>
    <dbReference type="NCBI Taxonomy" id="1237075"/>
    <lineage>
        <taxon>Eukaryota</taxon>
        <taxon>Fungi</taxon>
        <taxon>Dikarya</taxon>
        <taxon>Ascomycota</taxon>
        <taxon>Pezizomycotina</taxon>
        <taxon>Sordariomycetes</taxon>
        <taxon>Hypocreomycetidae</taxon>
        <taxon>Hypocreales</taxon>
        <taxon>Nectriaceae</taxon>
        <taxon>Fusarium</taxon>
    </lineage>
</organism>
<comment type="caution">
    <text evidence="11">The sequence shown here is derived from an EMBL/GenBank/DDBJ whole genome shotgun (WGS) entry which is preliminary data.</text>
</comment>
<name>A0A9W8S765_9HYPO</name>
<dbReference type="EC" id="2.3.2.31" evidence="2"/>
<feature type="domain" description="RING-type" evidence="10">
    <location>
        <begin position="165"/>
        <end position="342"/>
    </location>
</feature>
<reference evidence="11" key="1">
    <citation type="submission" date="2022-09" db="EMBL/GenBank/DDBJ databases">
        <title>Fusarium specimens isolated from Avocado Roots.</title>
        <authorList>
            <person name="Stajich J."/>
            <person name="Roper C."/>
            <person name="Heimlech-Rivalta G."/>
        </authorList>
    </citation>
    <scope>NUCLEOTIDE SEQUENCE</scope>
    <source>
        <strain evidence="11">CF00136</strain>
    </source>
</reference>
<dbReference type="SMART" id="SM00647">
    <property type="entry name" value="IBR"/>
    <property type="match status" value="1"/>
</dbReference>
<keyword evidence="7" id="KW-0833">Ubl conjugation pathway</keyword>
<dbReference type="InterPro" id="IPR031127">
    <property type="entry name" value="E3_UB_ligase_RBR"/>
</dbReference>
<feature type="region of interest" description="Disordered" evidence="9">
    <location>
        <begin position="100"/>
        <end position="121"/>
    </location>
</feature>
<dbReference type="EMBL" id="JAOQAZ010000005">
    <property type="protein sequence ID" value="KAJ4266128.1"/>
    <property type="molecule type" value="Genomic_DNA"/>
</dbReference>
<evidence type="ECO:0000256" key="6">
    <source>
        <dbReference type="ARBA" id="ARBA00022771"/>
    </source>
</evidence>